<organismHost>
    <name type="scientific">Phacochoerus africanus</name>
    <name type="common">Warthog</name>
    <dbReference type="NCBI Taxonomy" id="41426"/>
</organismHost>
<reference evidence="2 3" key="1">
    <citation type="submission" date="2019-08" db="EMBL/GenBank/DDBJ databases">
        <authorList>
            <person name="Ndlovu S.S."/>
            <person name="Malesa R."/>
        </authorList>
    </citation>
    <scope>NUCLEOTIDE SEQUENCE [LARGE SCALE GENOMIC DNA]</scope>
    <source>
        <strain evidence="2">RSA_2_2008</strain>
    </source>
</reference>
<dbReference type="Proteomes" id="UP000422855">
    <property type="component" value="Segment"/>
</dbReference>
<evidence type="ECO:0000313" key="2">
    <source>
        <dbReference type="EMBL" id="QRW44635.1"/>
    </source>
</evidence>
<organismHost>
    <name type="scientific">Sus scrofa</name>
    <name type="common">Pig</name>
    <dbReference type="NCBI Taxonomy" id="9823"/>
</organismHost>
<keyword evidence="1" id="KW-0812">Transmembrane</keyword>
<feature type="transmembrane region" description="Helical" evidence="1">
    <location>
        <begin position="192"/>
        <end position="214"/>
    </location>
</feature>
<organismHost>
    <name type="scientific">Ornithodoros moubata</name>
    <name type="common">Soft tick</name>
    <name type="synonym">Argasid tick</name>
    <dbReference type="NCBI Taxonomy" id="6938"/>
</organismHost>
<organismHost>
    <name type="scientific">Ornithodoros</name>
    <name type="common">relapsing fever ticks</name>
    <dbReference type="NCBI Taxonomy" id="6937"/>
</organismHost>
<accession>A0A894KSK1</accession>
<name>A0A894KSK1_ASF</name>
<feature type="transmembrane region" description="Helical" evidence="1">
    <location>
        <begin position="234"/>
        <end position="251"/>
    </location>
</feature>
<evidence type="ECO:0000313" key="3">
    <source>
        <dbReference type="Proteomes" id="UP000422855"/>
    </source>
</evidence>
<gene>
    <name evidence="2" type="ORF">360-5L</name>
</gene>
<protein>
    <submittedName>
        <fullName evidence="2">p360-5L</fullName>
    </submittedName>
</protein>
<feature type="transmembrane region" description="Helical" evidence="1">
    <location>
        <begin position="346"/>
        <end position="364"/>
    </location>
</feature>
<organismHost>
    <name type="scientific">Phacochoerus aethiopicus</name>
    <name type="common">Warthog</name>
    <dbReference type="NCBI Taxonomy" id="85517"/>
</organismHost>
<organism evidence="2 3">
    <name type="scientific">African swine fever virus</name>
    <name type="common">ASFV</name>
    <dbReference type="NCBI Taxonomy" id="10497"/>
    <lineage>
        <taxon>Viruses</taxon>
        <taxon>Varidnaviria</taxon>
        <taxon>Bamfordvirae</taxon>
        <taxon>Nucleocytoviricota</taxon>
        <taxon>Pokkesviricetes</taxon>
        <taxon>Asfuvirales</taxon>
        <taxon>Asfarviridae</taxon>
        <taxon>Asfivirus</taxon>
        <taxon>Asfivirus haemorrhagiae</taxon>
    </lineage>
</organism>
<proteinExistence type="predicted"/>
<feature type="transmembrane region" description="Helical" evidence="1">
    <location>
        <begin position="165"/>
        <end position="185"/>
    </location>
</feature>
<sequence length="387" mass="47475">MPQIVSQYRKCMQRFCIFIRCNYFTHFTRFYYFFMQYCMGAYKSFLTKKFHYIILFLSTKSFLYFFCIWIGTQTYTKMYITPNTIFCKESYFPIYFMFIVTYQRLYGSIVICTYGKTILYTYFILWVHTSKRHHVIWIYTYIFLQICMLDFINITYVYSRFYTPIFYVWKFLTTKTNTFYTIILYGDLIPKFYYICIFYHFFFFIYIYDTTIVYTVYQHVQIMAIKPVENRNIIILYIYTYYDLLLFIYINKHIIQPYIYKFWISSYLYTQSFHPFCLGAYVAIFIVGTPYNKYLVYISLVFLHSPHQGSVKLIPVNVRACHTATTYHFTLFTKTYGTVFPPYSKLLYNTNIIFMLFCKSLVFYQDFFCTNLYRIHRIIMDTNSICI</sequence>
<keyword evidence="1" id="KW-0472">Membrane</keyword>
<dbReference type="EMBL" id="MN336500">
    <property type="protein sequence ID" value="QRW44635.1"/>
    <property type="molecule type" value="Genomic_DNA"/>
</dbReference>
<organismHost>
    <name type="scientific">Potamochoerus larvatus</name>
    <name type="common">Bushpig</name>
    <dbReference type="NCBI Taxonomy" id="273792"/>
</organismHost>
<keyword evidence="1" id="KW-1133">Transmembrane helix</keyword>
<evidence type="ECO:0000256" key="1">
    <source>
        <dbReference type="SAM" id="Phobius"/>
    </source>
</evidence>
<feature type="transmembrane region" description="Helical" evidence="1">
    <location>
        <begin position="52"/>
        <end position="72"/>
    </location>
</feature>
<feature type="transmembrane region" description="Helical" evidence="1">
    <location>
        <begin position="272"/>
        <end position="291"/>
    </location>
</feature>
<feature type="transmembrane region" description="Helical" evidence="1">
    <location>
        <begin position="136"/>
        <end position="159"/>
    </location>
</feature>